<sequence>MLCHACEVCGEKLNLLTLDSTGENEYDIMCECPKCKTKYKVPKMNNKKSYILAIPLVIVCVLGYILLRRYFDIDAFYGKIAIVGVISIFFVILLINHIKNLKFEKIDENDTGNTNE</sequence>
<evidence type="ECO:0000256" key="1">
    <source>
        <dbReference type="SAM" id="Phobius"/>
    </source>
</evidence>
<comment type="caution">
    <text evidence="2">The sequence shown here is derived from an EMBL/GenBank/DDBJ whole genome shotgun (WGS) entry which is preliminary data.</text>
</comment>
<keyword evidence="1" id="KW-1133">Transmembrane helix</keyword>
<evidence type="ECO:0000313" key="2">
    <source>
        <dbReference type="EMBL" id="TLE06237.1"/>
    </source>
</evidence>
<dbReference type="EMBL" id="JRPH02000002">
    <property type="protein sequence ID" value="TLE06237.1"/>
    <property type="molecule type" value="Genomic_DNA"/>
</dbReference>
<dbReference type="RefSeq" id="WP_004084237.1">
    <property type="nucleotide sequence ID" value="NZ_JAERIZ010000001.1"/>
</dbReference>
<accession>A0A6D2CDN5</accession>
<reference evidence="2 3" key="1">
    <citation type="journal article" date="2014" name="Genome Announc.">
        <title>Draft genome sequences of eight enterohepatic helicobacter species isolated from both laboratory and wild rodents.</title>
        <authorList>
            <person name="Sheh A."/>
            <person name="Shen Z."/>
            <person name="Fox J.G."/>
        </authorList>
    </citation>
    <scope>NUCLEOTIDE SEQUENCE [LARGE SCALE GENOMIC DNA]</scope>
    <source>
        <strain evidence="2 3">Missouri</strain>
    </source>
</reference>
<keyword evidence="1" id="KW-0812">Transmembrane</keyword>
<feature type="transmembrane region" description="Helical" evidence="1">
    <location>
        <begin position="76"/>
        <end position="95"/>
    </location>
</feature>
<protein>
    <submittedName>
        <fullName evidence="2">Uncharacterized protein</fullName>
    </submittedName>
</protein>
<keyword evidence="1" id="KW-0472">Membrane</keyword>
<gene>
    <name evidence="2" type="ORF">LS77_000690</name>
</gene>
<name>A0A6D2CDN5_9HELI</name>
<dbReference type="GeneID" id="60655728"/>
<organism evidence="2 3">
    <name type="scientific">Helicobacter bilis</name>
    <dbReference type="NCBI Taxonomy" id="37372"/>
    <lineage>
        <taxon>Bacteria</taxon>
        <taxon>Pseudomonadati</taxon>
        <taxon>Campylobacterota</taxon>
        <taxon>Epsilonproteobacteria</taxon>
        <taxon>Campylobacterales</taxon>
        <taxon>Helicobacteraceae</taxon>
        <taxon>Helicobacter</taxon>
    </lineage>
</organism>
<dbReference type="AlphaFoldDB" id="A0A6D2CDN5"/>
<dbReference type="Proteomes" id="UP000029870">
    <property type="component" value="Unassembled WGS sequence"/>
</dbReference>
<proteinExistence type="predicted"/>
<evidence type="ECO:0000313" key="3">
    <source>
        <dbReference type="Proteomes" id="UP000029870"/>
    </source>
</evidence>
<feature type="transmembrane region" description="Helical" evidence="1">
    <location>
        <begin position="50"/>
        <end position="70"/>
    </location>
</feature>